<dbReference type="Proteomes" id="UP000027135">
    <property type="component" value="Unassembled WGS sequence"/>
</dbReference>
<evidence type="ECO:0000313" key="2">
    <source>
        <dbReference type="Proteomes" id="UP000027135"/>
    </source>
</evidence>
<proteinExistence type="predicted"/>
<organism evidence="1 2">
    <name type="scientific">Zootermopsis nevadensis</name>
    <name type="common">Dampwood termite</name>
    <dbReference type="NCBI Taxonomy" id="136037"/>
    <lineage>
        <taxon>Eukaryota</taxon>
        <taxon>Metazoa</taxon>
        <taxon>Ecdysozoa</taxon>
        <taxon>Arthropoda</taxon>
        <taxon>Hexapoda</taxon>
        <taxon>Insecta</taxon>
        <taxon>Pterygota</taxon>
        <taxon>Neoptera</taxon>
        <taxon>Polyneoptera</taxon>
        <taxon>Dictyoptera</taxon>
        <taxon>Blattodea</taxon>
        <taxon>Blattoidea</taxon>
        <taxon>Termitoidae</taxon>
        <taxon>Termopsidae</taxon>
        <taxon>Zootermopsis</taxon>
    </lineage>
</organism>
<protein>
    <submittedName>
        <fullName evidence="1">Uncharacterized protein</fullName>
    </submittedName>
</protein>
<accession>A0A067QIF4</accession>
<dbReference type="AlphaFoldDB" id="A0A067QIF4"/>
<sequence length="149" mass="17165">MDNDDAQYYNEQIKHFEENSDDMTKLLKQQLYVVKSSLGAINNTLTDMEYNEEKVKRGLTEIKNYIKSVTTENREKISTIAAKVTVEGHIARVNEASNELLRHLDILLQSVTNARKGILQPQVVSPKMIMNAWFQSMPSFPKIPLHPFR</sequence>
<dbReference type="InParanoid" id="A0A067QIF4"/>
<keyword evidence="2" id="KW-1185">Reference proteome</keyword>
<dbReference type="EMBL" id="KK853543">
    <property type="protein sequence ID" value="KDR06843.1"/>
    <property type="molecule type" value="Genomic_DNA"/>
</dbReference>
<gene>
    <name evidence="1" type="ORF">L798_03895</name>
</gene>
<evidence type="ECO:0000313" key="1">
    <source>
        <dbReference type="EMBL" id="KDR06843.1"/>
    </source>
</evidence>
<name>A0A067QIF4_ZOONE</name>
<reference evidence="1 2" key="1">
    <citation type="journal article" date="2014" name="Nat. Commun.">
        <title>Molecular traces of alternative social organization in a termite genome.</title>
        <authorList>
            <person name="Terrapon N."/>
            <person name="Li C."/>
            <person name="Robertson H.M."/>
            <person name="Ji L."/>
            <person name="Meng X."/>
            <person name="Booth W."/>
            <person name="Chen Z."/>
            <person name="Childers C.P."/>
            <person name="Glastad K.M."/>
            <person name="Gokhale K."/>
            <person name="Gowin J."/>
            <person name="Gronenberg W."/>
            <person name="Hermansen R.A."/>
            <person name="Hu H."/>
            <person name="Hunt B.G."/>
            <person name="Huylmans A.K."/>
            <person name="Khalil S.M."/>
            <person name="Mitchell R.D."/>
            <person name="Munoz-Torres M.C."/>
            <person name="Mustard J.A."/>
            <person name="Pan H."/>
            <person name="Reese J.T."/>
            <person name="Scharf M.E."/>
            <person name="Sun F."/>
            <person name="Vogel H."/>
            <person name="Xiao J."/>
            <person name="Yang W."/>
            <person name="Yang Z."/>
            <person name="Yang Z."/>
            <person name="Zhou J."/>
            <person name="Zhu J."/>
            <person name="Brent C.S."/>
            <person name="Elsik C.G."/>
            <person name="Goodisman M.A."/>
            <person name="Liberles D.A."/>
            <person name="Roe R.M."/>
            <person name="Vargo E.L."/>
            <person name="Vilcinskas A."/>
            <person name="Wang J."/>
            <person name="Bornberg-Bauer E."/>
            <person name="Korb J."/>
            <person name="Zhang G."/>
            <person name="Liebig J."/>
        </authorList>
    </citation>
    <scope>NUCLEOTIDE SEQUENCE [LARGE SCALE GENOMIC DNA]</scope>
    <source>
        <tissue evidence="1">Whole organism</tissue>
    </source>
</reference>